<dbReference type="PANTHER" id="PTHR46546:SF4">
    <property type="entry name" value="SHEWANELLA-LIKE PROTEIN PHOSPHATASE 1"/>
    <property type="match status" value="1"/>
</dbReference>
<evidence type="ECO:0000313" key="3">
    <source>
        <dbReference type="Proteomes" id="UP000541535"/>
    </source>
</evidence>
<dbReference type="RefSeq" id="WP_183442042.1">
    <property type="nucleotide sequence ID" value="NZ_JACHXD010000009.1"/>
</dbReference>
<accession>A0A7W5FUU5</accession>
<name>A0A7W5FUU5_9BURK</name>
<gene>
    <name evidence="2" type="ORF">FHS03_003354</name>
</gene>
<dbReference type="Proteomes" id="UP000541535">
    <property type="component" value="Unassembled WGS sequence"/>
</dbReference>
<dbReference type="InterPro" id="IPR004843">
    <property type="entry name" value="Calcineurin-like_PHP"/>
</dbReference>
<dbReference type="Pfam" id="PF00149">
    <property type="entry name" value="Metallophos"/>
    <property type="match status" value="1"/>
</dbReference>
<comment type="caution">
    <text evidence="2">The sequence shown here is derived from an EMBL/GenBank/DDBJ whole genome shotgun (WGS) entry which is preliminary data.</text>
</comment>
<dbReference type="SUPFAM" id="SSF56300">
    <property type="entry name" value="Metallo-dependent phosphatases"/>
    <property type="match status" value="1"/>
</dbReference>
<organism evidence="2 3">
    <name type="scientific">Pseudoduganella violacea</name>
    <dbReference type="NCBI Taxonomy" id="1715466"/>
    <lineage>
        <taxon>Bacteria</taxon>
        <taxon>Pseudomonadati</taxon>
        <taxon>Pseudomonadota</taxon>
        <taxon>Betaproteobacteria</taxon>
        <taxon>Burkholderiales</taxon>
        <taxon>Oxalobacteraceae</taxon>
        <taxon>Telluria group</taxon>
        <taxon>Pseudoduganella</taxon>
    </lineage>
</organism>
<dbReference type="EMBL" id="JACHXD010000009">
    <property type="protein sequence ID" value="MBB3120290.1"/>
    <property type="molecule type" value="Genomic_DNA"/>
</dbReference>
<evidence type="ECO:0000313" key="2">
    <source>
        <dbReference type="EMBL" id="MBB3120290.1"/>
    </source>
</evidence>
<feature type="domain" description="Calcineurin-like phosphoesterase" evidence="1">
    <location>
        <begin position="136"/>
        <end position="352"/>
    </location>
</feature>
<dbReference type="GO" id="GO:0016787">
    <property type="term" value="F:hydrolase activity"/>
    <property type="evidence" value="ECO:0007669"/>
    <property type="project" value="InterPro"/>
</dbReference>
<evidence type="ECO:0000259" key="1">
    <source>
        <dbReference type="Pfam" id="PF00149"/>
    </source>
</evidence>
<dbReference type="Gene3D" id="3.60.21.10">
    <property type="match status" value="1"/>
</dbReference>
<proteinExistence type="predicted"/>
<keyword evidence="3" id="KW-1185">Reference proteome</keyword>
<dbReference type="PANTHER" id="PTHR46546">
    <property type="entry name" value="SHEWANELLA-LIKE PROTEIN PHOSPHATASE 1"/>
    <property type="match status" value="1"/>
</dbReference>
<sequence length="438" mass="48017">MGKQYRKWWWRSVLGIALLGIGGLVLSLSNARLQLSQEGVHEALYLPLAPGAYAKVHTYAGSGDAPIMPGYLDGPVVRRTAGDHWSASWFCEKRVEHRDGSGQRLDIDCGGQSRRHLLGHMPTPSHNVAAMPEQLVVLSDIEGNLGYLEGALARLQIVDGQGNWAYGQNHLVILGDSVDRGRDVSAVLWRLYGLTQQAHAAGGAVHTLLGNHEQYLLQGRMKSVHPALRYSAQQLGGYRSVFAGDTVLGDWLRKLPVVVQIGPVLFAHGGISASVARQGKSVQELNTIMRAYWRGETAPRDELELVLGRQGLTQYRGYLEALTPDYGQAGEDDVSLVLRTFGARHIVVGHTIVSKVQPLFGGRVYAVDVNSDAASGEVLLFERGVPRTVDIGVARNLPPKRAQARRSRSLFLTRPEDVQAVWQTIASNYELAQLPYPY</sequence>
<reference evidence="2 3" key="1">
    <citation type="submission" date="2020-08" db="EMBL/GenBank/DDBJ databases">
        <title>Genomic Encyclopedia of Type Strains, Phase III (KMG-III): the genomes of soil and plant-associated and newly described type strains.</title>
        <authorList>
            <person name="Whitman W."/>
        </authorList>
    </citation>
    <scope>NUCLEOTIDE SEQUENCE [LARGE SCALE GENOMIC DNA]</scope>
    <source>
        <strain evidence="2 3">CECT 8897</strain>
    </source>
</reference>
<dbReference type="InterPro" id="IPR029052">
    <property type="entry name" value="Metallo-depent_PP-like"/>
</dbReference>
<dbReference type="AlphaFoldDB" id="A0A7W5FUU5"/>
<protein>
    <recommendedName>
        <fullName evidence="1">Calcineurin-like phosphoesterase domain-containing protein</fullName>
    </recommendedName>
</protein>